<reference evidence="2 3" key="1">
    <citation type="submission" date="2016-11" db="EMBL/GenBank/DDBJ databases">
        <title>Genome sequence and comparative genomic analysis of clinical strain Elizabethkingia meningoseptica 61421 PRCM.</title>
        <authorList>
            <person name="Wang M."/>
            <person name="Hu S."/>
            <person name="Cao L."/>
            <person name="Jiang T."/>
            <person name="Zhou Y."/>
            <person name="Ming D."/>
        </authorList>
    </citation>
    <scope>NUCLEOTIDE SEQUENCE [LARGE SCALE GENOMIC DNA]</scope>
    <source>
        <strain evidence="2 3">61421 PRCM</strain>
    </source>
</reference>
<name>A0A1T3F7W1_ELIME</name>
<gene>
    <name evidence="2" type="ORF">BMF97_04770</name>
</gene>
<sequence>MKNNFFIMIAIMLFICMSQLQAQSKRIFSGNFSSEGDVTAKGIMTMDLTQSGAKIEGVSVYKTNDGMLNTGMLSVNGYMKDNTGYIRFRDQRGNTVGDGSIVYQDASTIYFRQTTKVSALPAVAYLYKVTTNNNAMPDKEVANYAGKYSNEGDTTANGIISFEVSQAGSKIEGIANYKTFDQQLNTGILSVNGYVKEGVAYIRFRDQKGVVVADGALSMNDGNVIFRQTTLSNLLPHYAVMYR</sequence>
<evidence type="ECO:0000313" key="2">
    <source>
        <dbReference type="EMBL" id="OOH96594.1"/>
    </source>
</evidence>
<organism evidence="2 3">
    <name type="scientific">Elizabethkingia meningoseptica</name>
    <name type="common">Chryseobacterium meningosepticum</name>
    <dbReference type="NCBI Taxonomy" id="238"/>
    <lineage>
        <taxon>Bacteria</taxon>
        <taxon>Pseudomonadati</taxon>
        <taxon>Bacteroidota</taxon>
        <taxon>Flavobacteriia</taxon>
        <taxon>Flavobacteriales</taxon>
        <taxon>Weeksellaceae</taxon>
        <taxon>Elizabethkingia</taxon>
    </lineage>
</organism>
<evidence type="ECO:0000313" key="3">
    <source>
        <dbReference type="Proteomes" id="UP000188947"/>
    </source>
</evidence>
<keyword evidence="3" id="KW-1185">Reference proteome</keyword>
<protein>
    <submittedName>
        <fullName evidence="2">Uncharacterized protein</fullName>
    </submittedName>
</protein>
<accession>A0A1T3F7W1</accession>
<proteinExistence type="predicted"/>
<dbReference type="eggNOG" id="ENOG50341NK">
    <property type="taxonomic scope" value="Bacteria"/>
</dbReference>
<feature type="signal peptide" evidence="1">
    <location>
        <begin position="1"/>
        <end position="22"/>
    </location>
</feature>
<evidence type="ECO:0000256" key="1">
    <source>
        <dbReference type="SAM" id="SignalP"/>
    </source>
</evidence>
<comment type="caution">
    <text evidence="2">The sequence shown here is derived from an EMBL/GenBank/DDBJ whole genome shotgun (WGS) entry which is preliminary data.</text>
</comment>
<dbReference type="STRING" id="238.BBD35_17340"/>
<dbReference type="AlphaFoldDB" id="A0A1T3F7W1"/>
<dbReference type="OrthoDB" id="1451799at2"/>
<dbReference type="Proteomes" id="UP000188947">
    <property type="component" value="Unassembled WGS sequence"/>
</dbReference>
<dbReference type="RefSeq" id="WP_077564396.1">
    <property type="nucleotide sequence ID" value="NZ_CP016378.1"/>
</dbReference>
<feature type="chain" id="PRO_5012301113" evidence="1">
    <location>
        <begin position="23"/>
        <end position="243"/>
    </location>
</feature>
<dbReference type="EMBL" id="MPOG01000007">
    <property type="protein sequence ID" value="OOH96594.1"/>
    <property type="molecule type" value="Genomic_DNA"/>
</dbReference>
<keyword evidence="1" id="KW-0732">Signal</keyword>